<accession>A0A2W1NDJ1</accession>
<dbReference type="Proteomes" id="UP000214746">
    <property type="component" value="Unassembled WGS sequence"/>
</dbReference>
<gene>
    <name evidence="1" type="ORF">CBW46_006460</name>
</gene>
<dbReference type="AlphaFoldDB" id="A0A2W1NDJ1"/>
<dbReference type="EMBL" id="NHRJ02000002">
    <property type="protein sequence ID" value="PZE22034.1"/>
    <property type="molecule type" value="Genomic_DNA"/>
</dbReference>
<name>A0A2W1NDJ1_PAEXE</name>
<keyword evidence="2" id="KW-1185">Reference proteome</keyword>
<evidence type="ECO:0000313" key="2">
    <source>
        <dbReference type="Proteomes" id="UP000214746"/>
    </source>
</evidence>
<reference evidence="1" key="1">
    <citation type="submission" date="2018-06" db="EMBL/GenBank/DDBJ databases">
        <title>Paenibacillus xerothermodurans sp. nov. an extremely dry heat resistant spore forming bacterium isolated from the soil of Cape Canaveral, Florida.</title>
        <authorList>
            <person name="Seuylemezian A."/>
            <person name="Kaur N."/>
            <person name="Patil P."/>
            <person name="Patil P."/>
            <person name="Mayilraj S."/>
            <person name="Vaishampayan P."/>
        </authorList>
    </citation>
    <scope>NUCLEOTIDE SEQUENCE [LARGE SCALE GENOMIC DNA]</scope>
    <source>
        <strain evidence="1">ATCC 27380</strain>
    </source>
</reference>
<organism evidence="1 2">
    <name type="scientific">Paenibacillus xerothermodurans</name>
    <dbReference type="NCBI Taxonomy" id="1977292"/>
    <lineage>
        <taxon>Bacteria</taxon>
        <taxon>Bacillati</taxon>
        <taxon>Bacillota</taxon>
        <taxon>Bacilli</taxon>
        <taxon>Bacillales</taxon>
        <taxon>Paenibacillaceae</taxon>
        <taxon>Paenibacillus</taxon>
    </lineage>
</organism>
<dbReference type="RefSeq" id="WP_089199177.1">
    <property type="nucleotide sequence ID" value="NZ_NHRJ02000002.1"/>
</dbReference>
<sequence length="91" mass="10548">MVFDYVEFDSAGDKDITILVGCRFADEPEELYVVEVRALKNGLLNDWRLLFNGMDCKYDFKPDERAAVRDYLHSVVPTTEYAQWFEGSLTV</sequence>
<evidence type="ECO:0000313" key="1">
    <source>
        <dbReference type="EMBL" id="PZE22034.1"/>
    </source>
</evidence>
<proteinExistence type="predicted"/>
<comment type="caution">
    <text evidence="1">The sequence shown here is derived from an EMBL/GenBank/DDBJ whole genome shotgun (WGS) entry which is preliminary data.</text>
</comment>
<protein>
    <submittedName>
        <fullName evidence="1">Uncharacterized protein</fullName>
    </submittedName>
</protein>
<dbReference type="OrthoDB" id="2621128at2"/>